<feature type="transmembrane region" description="Helical" evidence="1">
    <location>
        <begin position="265"/>
        <end position="284"/>
    </location>
</feature>
<protein>
    <submittedName>
        <fullName evidence="2">Putative membrane protein</fullName>
    </submittedName>
</protein>
<gene>
    <name evidence="2" type="ORF">HDIA_1813</name>
</gene>
<evidence type="ECO:0000313" key="3">
    <source>
        <dbReference type="Proteomes" id="UP000223606"/>
    </source>
</evidence>
<keyword evidence="1" id="KW-0812">Transmembrane</keyword>
<evidence type="ECO:0000313" key="2">
    <source>
        <dbReference type="EMBL" id="SON55354.1"/>
    </source>
</evidence>
<name>A0A2C9D4W9_9HYPH</name>
<dbReference type="Proteomes" id="UP000223606">
    <property type="component" value="Chromosome 1"/>
</dbReference>
<feature type="transmembrane region" description="Helical" evidence="1">
    <location>
        <begin position="132"/>
        <end position="153"/>
    </location>
</feature>
<feature type="transmembrane region" description="Helical" evidence="1">
    <location>
        <begin position="20"/>
        <end position="41"/>
    </location>
</feature>
<feature type="transmembrane region" description="Helical" evidence="1">
    <location>
        <begin position="190"/>
        <end position="214"/>
    </location>
</feature>
<keyword evidence="1" id="KW-1133">Transmembrane helix</keyword>
<dbReference type="Pfam" id="PF09991">
    <property type="entry name" value="DUF2232"/>
    <property type="match status" value="1"/>
</dbReference>
<sequence>MGFDPSAPNRTTRDSDTHMNSLLIGILSGLAAAALFAAPYAGGGFMTLPLPFISALPIVIASLGWGTTIGLVSVAVATLVAAVHEGPIAAGLYLVIVGLPAAGYSYLYGLARPGQSAHANGGEASGMEWFPYGKILVVIAALSAITAIIAFSVSNFSVDTFVNESVDALRDRLDELNAQDSEAFVETLRFYVSFFPFFAGLGLTASMALTLWLGGLVVRYSGRFSRPSDNLPETLRLPPALVFVAAGSAFLSVEDGSLGFAMRSIAGAATMVLAISGYALAHLVARRGRGGRFALYFLYVLTVTFFLLPVSIMTLFGALDTLVGLRRRILGARPSG</sequence>
<feature type="transmembrane region" description="Helical" evidence="1">
    <location>
        <begin position="296"/>
        <end position="319"/>
    </location>
</feature>
<dbReference type="InterPro" id="IPR018710">
    <property type="entry name" value="DUF2232"/>
</dbReference>
<keyword evidence="1" id="KW-0472">Membrane</keyword>
<organism evidence="2 3">
    <name type="scientific">Hartmannibacter diazotrophicus</name>
    <dbReference type="NCBI Taxonomy" id="1482074"/>
    <lineage>
        <taxon>Bacteria</taxon>
        <taxon>Pseudomonadati</taxon>
        <taxon>Pseudomonadota</taxon>
        <taxon>Alphaproteobacteria</taxon>
        <taxon>Hyphomicrobiales</taxon>
        <taxon>Pleomorphomonadaceae</taxon>
        <taxon>Hartmannibacter</taxon>
    </lineage>
</organism>
<reference evidence="3" key="1">
    <citation type="submission" date="2017-09" db="EMBL/GenBank/DDBJ databases">
        <title>Genome sequence of Nannocystis excedens DSM 71.</title>
        <authorList>
            <person name="Blom J."/>
        </authorList>
    </citation>
    <scope>NUCLEOTIDE SEQUENCE [LARGE SCALE GENOMIC DNA]</scope>
    <source>
        <strain evidence="3">type strain: E19</strain>
    </source>
</reference>
<feature type="transmembrane region" description="Helical" evidence="1">
    <location>
        <begin position="88"/>
        <end position="111"/>
    </location>
</feature>
<keyword evidence="3" id="KW-1185">Reference proteome</keyword>
<proteinExistence type="predicted"/>
<dbReference type="EMBL" id="LT960614">
    <property type="protein sequence ID" value="SON55354.1"/>
    <property type="molecule type" value="Genomic_DNA"/>
</dbReference>
<accession>A0A2C9D4W9</accession>
<evidence type="ECO:0000256" key="1">
    <source>
        <dbReference type="SAM" id="Phobius"/>
    </source>
</evidence>
<dbReference type="KEGG" id="hdi:HDIA_1813"/>
<feature type="transmembrane region" description="Helical" evidence="1">
    <location>
        <begin position="53"/>
        <end position="82"/>
    </location>
</feature>
<dbReference type="AlphaFoldDB" id="A0A2C9D4W9"/>